<evidence type="ECO:0000259" key="6">
    <source>
        <dbReference type="Pfam" id="PF00009"/>
    </source>
</evidence>
<evidence type="ECO:0000256" key="5">
    <source>
        <dbReference type="ARBA" id="ARBA00023134"/>
    </source>
</evidence>
<dbReference type="EMBL" id="CP041245">
    <property type="protein sequence ID" value="QLK14053.1"/>
    <property type="molecule type" value="Genomic_DNA"/>
</dbReference>
<dbReference type="InterPro" id="IPR027417">
    <property type="entry name" value="P-loop_NTPase"/>
</dbReference>
<dbReference type="Gene3D" id="2.40.30.10">
    <property type="entry name" value="Translation factors"/>
    <property type="match status" value="1"/>
</dbReference>
<organism evidence="7 8">
    <name type="scientific">Carsonella ruddii</name>
    <dbReference type="NCBI Taxonomy" id="114186"/>
    <lineage>
        <taxon>Bacteria</taxon>
        <taxon>Pseudomonadati</taxon>
        <taxon>Pseudomonadota</taxon>
        <taxon>Gammaproteobacteria</taxon>
        <taxon>Oceanospirillales</taxon>
        <taxon>Halomonadaceae</taxon>
        <taxon>Zymobacter group</taxon>
        <taxon>Candidatus Carsonella</taxon>
    </lineage>
</organism>
<dbReference type="GO" id="GO:0005525">
    <property type="term" value="F:GTP binding"/>
    <property type="evidence" value="ECO:0007669"/>
    <property type="project" value="UniProtKB-KW"/>
</dbReference>
<keyword evidence="4" id="KW-0648">Protein biosynthesis</keyword>
<dbReference type="Proteomes" id="UP000510930">
    <property type="component" value="Chromosome"/>
</dbReference>
<dbReference type="RefSeq" id="WP_180806783.1">
    <property type="nucleotide sequence ID" value="NZ_CP041245.1"/>
</dbReference>
<keyword evidence="2" id="KW-0396">Initiation factor</keyword>
<dbReference type="SUPFAM" id="SSF50447">
    <property type="entry name" value="Translation proteins"/>
    <property type="match status" value="1"/>
</dbReference>
<dbReference type="SUPFAM" id="SSF52540">
    <property type="entry name" value="P-loop containing nucleoside triphosphate hydrolases"/>
    <property type="match status" value="1"/>
</dbReference>
<evidence type="ECO:0000256" key="2">
    <source>
        <dbReference type="ARBA" id="ARBA00022540"/>
    </source>
</evidence>
<evidence type="ECO:0000256" key="1">
    <source>
        <dbReference type="ARBA" id="ARBA00007733"/>
    </source>
</evidence>
<keyword evidence="5" id="KW-0342">GTP-binding</keyword>
<proteinExistence type="inferred from homology"/>
<evidence type="ECO:0000313" key="8">
    <source>
        <dbReference type="Proteomes" id="UP000510930"/>
    </source>
</evidence>
<dbReference type="GO" id="GO:0003924">
    <property type="term" value="F:GTPase activity"/>
    <property type="evidence" value="ECO:0007669"/>
    <property type="project" value="InterPro"/>
</dbReference>
<evidence type="ECO:0000313" key="7">
    <source>
        <dbReference type="EMBL" id="QLK14053.1"/>
    </source>
</evidence>
<dbReference type="InterPro" id="IPR005225">
    <property type="entry name" value="Small_GTP-bd"/>
</dbReference>
<protein>
    <submittedName>
        <fullName evidence="7">GTP-binding protein</fullName>
    </submittedName>
</protein>
<dbReference type="InterPro" id="IPR015760">
    <property type="entry name" value="TIF_IF2"/>
</dbReference>
<dbReference type="InterPro" id="IPR009000">
    <property type="entry name" value="Transl_B-barrel_sf"/>
</dbReference>
<reference evidence="7 8" key="1">
    <citation type="submission" date="2019-06" db="EMBL/GenBank/DDBJ databases">
        <authorList>
            <person name="Petrone J.R."/>
            <person name="Munoz-Beristain A."/>
            <person name="Russell J.T."/>
            <person name="Rios-Glusberger P."/>
            <person name="Triplett E.W."/>
        </authorList>
    </citation>
    <scope>NUCLEOTIDE SEQUENCE [LARGE SCALE GENOMIC DNA]</scope>
    <source>
        <strain evidence="7">JRPAMB4</strain>
    </source>
</reference>
<comment type="similarity">
    <text evidence="1">Belongs to the TRAFAC class translation factor GTPase superfamily. Classic translation factor GTPase family. IF-2 subfamily.</text>
</comment>
<dbReference type="AlphaFoldDB" id="A0AAE7G444"/>
<dbReference type="PANTHER" id="PTHR43381:SF5">
    <property type="entry name" value="TR-TYPE G DOMAIN-CONTAINING PROTEIN"/>
    <property type="match status" value="1"/>
</dbReference>
<dbReference type="PANTHER" id="PTHR43381">
    <property type="entry name" value="TRANSLATION INITIATION FACTOR IF-2-RELATED"/>
    <property type="match status" value="1"/>
</dbReference>
<keyword evidence="3" id="KW-0547">Nucleotide-binding</keyword>
<evidence type="ECO:0000256" key="4">
    <source>
        <dbReference type="ARBA" id="ARBA00022917"/>
    </source>
</evidence>
<dbReference type="InterPro" id="IPR000795">
    <property type="entry name" value="T_Tr_GTP-bd_dom"/>
</dbReference>
<feature type="domain" description="Tr-type G" evidence="6">
    <location>
        <begin position="78"/>
        <end position="188"/>
    </location>
</feature>
<dbReference type="NCBIfam" id="TIGR00231">
    <property type="entry name" value="small_GTP"/>
    <property type="match status" value="1"/>
</dbReference>
<evidence type="ECO:0000256" key="3">
    <source>
        <dbReference type="ARBA" id="ARBA00022741"/>
    </source>
</evidence>
<dbReference type="Gene3D" id="3.40.50.300">
    <property type="entry name" value="P-loop containing nucleotide triphosphate hydrolases"/>
    <property type="match status" value="1"/>
</dbReference>
<name>A0AAE7G444_CARRU</name>
<dbReference type="GO" id="GO:0005737">
    <property type="term" value="C:cytoplasm"/>
    <property type="evidence" value="ECO:0007669"/>
    <property type="project" value="TreeGrafter"/>
</dbReference>
<sequence>MNNFYIEEKITLKELSEITKIDEIDFVKKTFLKGISLKKNEILNFETAKNLCKDLFNINILKKNSFEFKTKLLNNNFYISIIGNVNSGKTTLLDFIFKTNISSKEFGKITQFVTVFELFFYNKKIFFFDLPGHKLFNKIIKTYVNISNIIFLIISIDSEITKEYENIIDITKKYDINLIICINKIDKKCIEKIYLENLKIFKISSKNGYGVKNLICQSLNSFNFFKNFNNLYDGIIVNSYIKNNIFYTTLFLFKNTLKKNDFIYFSNEKIQIKNLYVNNIEMEEIISPCVFKTKSIVFPTDFFFSMKDKIMKKNLNNVYIENYFRFDNYYVKSSNHTIALSILDYYQNLESNNKIKINVSLGDFNETDLNYCINFNCKIILISINLNFNILKKINENNLFYKKFDLISDVIDYFVNLYKLDKIESITGKIIVKNIFPCGKNKKIAGCYVYEGCLSLNNTIKIFKELKLIFQGKINSIRIKEKNVDKVEKGNECGILIKNFNNIEIGMKIISINYVNK</sequence>
<gene>
    <name evidence="7" type="ORF">FK493_00455</name>
</gene>
<accession>A0AAE7G444</accession>
<dbReference type="GO" id="GO:0003743">
    <property type="term" value="F:translation initiation factor activity"/>
    <property type="evidence" value="ECO:0007669"/>
    <property type="project" value="UniProtKB-KW"/>
</dbReference>
<dbReference type="FunFam" id="2.40.30.10:FF:000008">
    <property type="entry name" value="Translation initiation factor IF-2"/>
    <property type="match status" value="1"/>
</dbReference>
<dbReference type="Pfam" id="PF00009">
    <property type="entry name" value="GTP_EFTU"/>
    <property type="match status" value="1"/>
</dbReference>